<proteinExistence type="predicted"/>
<dbReference type="EMBL" id="LR031876">
    <property type="protein sequence ID" value="VDD37772.1"/>
    <property type="molecule type" value="Genomic_DNA"/>
</dbReference>
<feature type="compositionally biased region" description="Basic and acidic residues" evidence="1">
    <location>
        <begin position="7"/>
        <end position="19"/>
    </location>
</feature>
<sequence length="236" mass="27629">MASLLDNLRKIPESPDQKDQQPLFSQQPSSSRQIAQISHYSDTSSSDHETELNEGFLPRQFAIGEGSSTPKKEPDINEEIPTKQLSSKIMVFTFDDIPFEKWNDHLDEFHAWMNSEAITSPLQMKDLAKHFERQTRRYYALNGLNNPSLKHLSKICSRPDLSIKCSKSKKSCSCGPRERRQKFKKRFSKRPDRFRRKRFFQKKQSSKKSTKCFLCRKEGHFAKKTIQKNQPRRSNT</sequence>
<reference evidence="2" key="1">
    <citation type="submission" date="2018-11" db="EMBL/GenBank/DDBJ databases">
        <authorList>
            <consortium name="Genoscope - CEA"/>
            <person name="William W."/>
        </authorList>
    </citation>
    <scope>NUCLEOTIDE SEQUENCE</scope>
</reference>
<accession>A0A3P6F073</accession>
<organism evidence="2">
    <name type="scientific">Brassica oleracea</name>
    <name type="common">Wild cabbage</name>
    <dbReference type="NCBI Taxonomy" id="3712"/>
    <lineage>
        <taxon>Eukaryota</taxon>
        <taxon>Viridiplantae</taxon>
        <taxon>Streptophyta</taxon>
        <taxon>Embryophyta</taxon>
        <taxon>Tracheophyta</taxon>
        <taxon>Spermatophyta</taxon>
        <taxon>Magnoliopsida</taxon>
        <taxon>eudicotyledons</taxon>
        <taxon>Gunneridae</taxon>
        <taxon>Pentapetalae</taxon>
        <taxon>rosids</taxon>
        <taxon>malvids</taxon>
        <taxon>Brassicales</taxon>
        <taxon>Brassicaceae</taxon>
        <taxon>Brassiceae</taxon>
        <taxon>Brassica</taxon>
    </lineage>
</organism>
<feature type="compositionally biased region" description="Low complexity" evidence="1">
    <location>
        <begin position="20"/>
        <end position="33"/>
    </location>
</feature>
<gene>
    <name evidence="2" type="ORF">BOLC7T43332H</name>
</gene>
<feature type="region of interest" description="Disordered" evidence="1">
    <location>
        <begin position="1"/>
        <end position="81"/>
    </location>
</feature>
<dbReference type="AlphaFoldDB" id="A0A3P6F073"/>
<name>A0A3P6F073_BRAOL</name>
<feature type="region of interest" description="Disordered" evidence="1">
    <location>
        <begin position="182"/>
        <end position="210"/>
    </location>
</feature>
<evidence type="ECO:0000256" key="1">
    <source>
        <dbReference type="SAM" id="MobiDB-lite"/>
    </source>
</evidence>
<feature type="compositionally biased region" description="Polar residues" evidence="1">
    <location>
        <begin position="34"/>
        <end position="44"/>
    </location>
</feature>
<protein>
    <submittedName>
        <fullName evidence="2">Uncharacterized protein</fullName>
    </submittedName>
</protein>
<evidence type="ECO:0000313" key="2">
    <source>
        <dbReference type="EMBL" id="VDD37772.1"/>
    </source>
</evidence>